<keyword evidence="1" id="KW-0175">Coiled coil</keyword>
<dbReference type="EMBL" id="QNRJ01000001">
    <property type="protein sequence ID" value="RBP07918.1"/>
    <property type="molecule type" value="Genomic_DNA"/>
</dbReference>
<protein>
    <submittedName>
        <fullName evidence="2">Fur-regulated basic protein B</fullName>
    </submittedName>
</protein>
<feature type="coiled-coil region" evidence="1">
    <location>
        <begin position="1"/>
        <end position="32"/>
    </location>
</feature>
<evidence type="ECO:0000313" key="2">
    <source>
        <dbReference type="EMBL" id="RBP07918.1"/>
    </source>
</evidence>
<sequence length="45" mass="5322">MKKLKTNLSQLIEQNKNEILNNKNEMNRIEAKIDNKYTSTKKENA</sequence>
<gene>
    <name evidence="2" type="ORF">DET59_101286</name>
</gene>
<dbReference type="Pfam" id="PF13040">
    <property type="entry name" value="Fur_reg_FbpB"/>
    <property type="match status" value="1"/>
</dbReference>
<proteinExistence type="predicted"/>
<evidence type="ECO:0000256" key="1">
    <source>
        <dbReference type="SAM" id="Coils"/>
    </source>
</evidence>
<name>A0A366EZS5_9BACI</name>
<dbReference type="InterPro" id="IPR025004">
    <property type="entry name" value="SenN/SenS"/>
</dbReference>
<comment type="caution">
    <text evidence="2">The sequence shown here is derived from an EMBL/GenBank/DDBJ whole genome shotgun (WGS) entry which is preliminary data.</text>
</comment>
<dbReference type="AlphaFoldDB" id="A0A366EZS5"/>
<evidence type="ECO:0000313" key="3">
    <source>
        <dbReference type="Proteomes" id="UP000252118"/>
    </source>
</evidence>
<reference evidence="2 3" key="1">
    <citation type="submission" date="2018-06" db="EMBL/GenBank/DDBJ databases">
        <title>Freshwater and sediment microbial communities from various areas in North America, analyzing microbe dynamics in response to fracking.</title>
        <authorList>
            <person name="Lamendella R."/>
        </authorList>
    </citation>
    <scope>NUCLEOTIDE SEQUENCE [LARGE SCALE GENOMIC DNA]</scope>
    <source>
        <strain evidence="2 3">97B</strain>
    </source>
</reference>
<dbReference type="RefSeq" id="WP_113967808.1">
    <property type="nucleotide sequence ID" value="NZ_QNRJ01000001.1"/>
</dbReference>
<dbReference type="Proteomes" id="UP000252118">
    <property type="component" value="Unassembled WGS sequence"/>
</dbReference>
<dbReference type="OrthoDB" id="2932333at2"/>
<organism evidence="2 3">
    <name type="scientific">Rossellomorea aquimaris</name>
    <dbReference type="NCBI Taxonomy" id="189382"/>
    <lineage>
        <taxon>Bacteria</taxon>
        <taxon>Bacillati</taxon>
        <taxon>Bacillota</taxon>
        <taxon>Bacilli</taxon>
        <taxon>Bacillales</taxon>
        <taxon>Bacillaceae</taxon>
        <taxon>Rossellomorea</taxon>
    </lineage>
</organism>
<accession>A0A366EZS5</accession>